<accession>A0A3G5A3C1</accession>
<evidence type="ECO:0000313" key="1">
    <source>
        <dbReference type="EMBL" id="AYV81707.1"/>
    </source>
</evidence>
<organism evidence="1">
    <name type="scientific">Harvfovirus sp</name>
    <dbReference type="NCBI Taxonomy" id="2487768"/>
    <lineage>
        <taxon>Viruses</taxon>
        <taxon>Varidnaviria</taxon>
        <taxon>Bamfordvirae</taxon>
        <taxon>Nucleocytoviricota</taxon>
        <taxon>Megaviricetes</taxon>
        <taxon>Imitervirales</taxon>
        <taxon>Mimiviridae</taxon>
        <taxon>Klosneuvirinae</taxon>
    </lineage>
</organism>
<name>A0A3G5A3C1_9VIRU</name>
<reference evidence="1" key="1">
    <citation type="submission" date="2018-10" db="EMBL/GenBank/DDBJ databases">
        <title>Hidden diversity of soil giant viruses.</title>
        <authorList>
            <person name="Schulz F."/>
            <person name="Alteio L."/>
            <person name="Goudeau D."/>
            <person name="Ryan E.M."/>
            <person name="Malmstrom R.R."/>
            <person name="Blanchard J."/>
            <person name="Woyke T."/>
        </authorList>
    </citation>
    <scope>NUCLEOTIDE SEQUENCE</scope>
    <source>
        <strain evidence="1">HAV1</strain>
    </source>
</reference>
<protein>
    <submittedName>
        <fullName evidence="1">Uncharacterized protein</fullName>
    </submittedName>
</protein>
<dbReference type="EMBL" id="MK072296">
    <property type="protein sequence ID" value="AYV81707.1"/>
    <property type="molecule type" value="Genomic_DNA"/>
</dbReference>
<gene>
    <name evidence="1" type="ORF">Harvfovirus54_4</name>
</gene>
<sequence length="305" mass="35798">MEIFDKFKDTRDKFESLFTIVVYDYSVTLTLEKIQHQLGLINLLSDKYRRLYLYNRLKEFKDYIANRFSDGNISSIFLVGKKTHAFDIIPEWDAIIKKFDIDKFIFKHGEFFELKYLKSLLTDDSYRSVILVSGSKFTHYHYNMSKRKYITQQTAKIADVILYIKNLDDTCIVHGTSNIIPSLLSDESLSKHIIEKRLLRDTEIEEKFQIRDNMIAAASLEYWLGNMLHPTLGKRLVFGGDISKKISEKLIKSVYCSEEMADKVRSKVPEHLKNFEIITIRTYSNDDIGRRLQKEFAGILGITYY</sequence>
<proteinExistence type="predicted"/>